<evidence type="ECO:0000313" key="2">
    <source>
        <dbReference type="Proteomes" id="UP000567179"/>
    </source>
</evidence>
<gene>
    <name evidence="1" type="ORF">D9619_013462</name>
</gene>
<proteinExistence type="predicted"/>
<dbReference type="Proteomes" id="UP000567179">
    <property type="component" value="Unassembled WGS sequence"/>
</dbReference>
<organism evidence="1 2">
    <name type="scientific">Psilocybe cf. subviscida</name>
    <dbReference type="NCBI Taxonomy" id="2480587"/>
    <lineage>
        <taxon>Eukaryota</taxon>
        <taxon>Fungi</taxon>
        <taxon>Dikarya</taxon>
        <taxon>Basidiomycota</taxon>
        <taxon>Agaricomycotina</taxon>
        <taxon>Agaricomycetes</taxon>
        <taxon>Agaricomycetidae</taxon>
        <taxon>Agaricales</taxon>
        <taxon>Agaricineae</taxon>
        <taxon>Strophariaceae</taxon>
        <taxon>Psilocybe</taxon>
    </lineage>
</organism>
<protein>
    <submittedName>
        <fullName evidence="1">Uncharacterized protein</fullName>
    </submittedName>
</protein>
<reference evidence="1 2" key="1">
    <citation type="journal article" date="2020" name="ISME J.">
        <title>Uncovering the hidden diversity of litter-decomposition mechanisms in mushroom-forming fungi.</title>
        <authorList>
            <person name="Floudas D."/>
            <person name="Bentzer J."/>
            <person name="Ahren D."/>
            <person name="Johansson T."/>
            <person name="Persson P."/>
            <person name="Tunlid A."/>
        </authorList>
    </citation>
    <scope>NUCLEOTIDE SEQUENCE [LARGE SCALE GENOMIC DNA]</scope>
    <source>
        <strain evidence="1 2">CBS 101986</strain>
    </source>
</reference>
<accession>A0A8H5BRJ1</accession>
<comment type="caution">
    <text evidence="1">The sequence shown here is derived from an EMBL/GenBank/DDBJ whole genome shotgun (WGS) entry which is preliminary data.</text>
</comment>
<keyword evidence="2" id="KW-1185">Reference proteome</keyword>
<name>A0A8H5BRJ1_9AGAR</name>
<evidence type="ECO:0000313" key="1">
    <source>
        <dbReference type="EMBL" id="KAF5328217.1"/>
    </source>
</evidence>
<dbReference type="EMBL" id="JAACJJ010000005">
    <property type="protein sequence ID" value="KAF5328217.1"/>
    <property type="molecule type" value="Genomic_DNA"/>
</dbReference>
<dbReference type="AlphaFoldDB" id="A0A8H5BRJ1"/>
<sequence length="102" mass="11756">MVSRADVLIDPLRPGVFEHWDWAWSCVLKTEREKADLCADREVPIDATARGLRHHCIASFPPSRSFIGPGLFTGERDLLRDGAPFYGTYTYYAKWMSFSWFP</sequence>